<accession>A0AAE3E8A2</accession>
<dbReference type="Gene3D" id="3.40.50.300">
    <property type="entry name" value="P-loop containing nucleotide triphosphate hydrolases"/>
    <property type="match status" value="1"/>
</dbReference>
<dbReference type="Proteomes" id="UP001198182">
    <property type="component" value="Unassembled WGS sequence"/>
</dbReference>
<dbReference type="PANTHER" id="PTHR30050">
    <property type="entry name" value="CHROMOSOMAL REPLICATION INITIATOR PROTEIN DNAA"/>
    <property type="match status" value="1"/>
</dbReference>
<feature type="coiled-coil region" evidence="1">
    <location>
        <begin position="59"/>
        <end position="86"/>
    </location>
</feature>
<dbReference type="EMBL" id="JAJEQR010000010">
    <property type="protein sequence ID" value="MCC2230361.1"/>
    <property type="molecule type" value="Genomic_DNA"/>
</dbReference>
<name>A0AAE3E8A2_9FIRM</name>
<sequence length="330" mass="37741">MGLTNSQLDQVMREYDRRQLADQADQTARIRYAMEKVPGLRELDQAVSDLSVERSRALLGDRTEDAARLAQQLKDLKEQKAVLLASAGLPADFMNKHYTCPDCRDTGYIEGQKCRCLKQAIVDFLFAQYPIRDQLSKENFDTFSFDYFDTDRRDPVSGKTSLENMRKVYETCREFADSFIPGRKNLLFTGPAGAGKTFLSNCIADALIRQGFSVVYLPAGRLFETLADATFERTDASKDSYSYILESDLLIIDDLGAEMNNSFINSQLFFCLNERNLRKRSTLISTNLTLNQMRDNYTERVTSRLVEQYVICHFFNSDIRVKKRLQGVVS</sequence>
<proteinExistence type="predicted"/>
<evidence type="ECO:0000313" key="3">
    <source>
        <dbReference type="EMBL" id="MCC2230361.1"/>
    </source>
</evidence>
<dbReference type="Pfam" id="PF01695">
    <property type="entry name" value="IstB_IS21"/>
    <property type="match status" value="1"/>
</dbReference>
<keyword evidence="4" id="KW-1185">Reference proteome</keyword>
<evidence type="ECO:0000259" key="2">
    <source>
        <dbReference type="SMART" id="SM00382"/>
    </source>
</evidence>
<evidence type="ECO:0000256" key="1">
    <source>
        <dbReference type="SAM" id="Coils"/>
    </source>
</evidence>
<keyword evidence="3" id="KW-0067">ATP-binding</keyword>
<dbReference type="AlphaFoldDB" id="A0AAE3E8A2"/>
<dbReference type="GO" id="GO:0006260">
    <property type="term" value="P:DNA replication"/>
    <property type="evidence" value="ECO:0007669"/>
    <property type="project" value="TreeGrafter"/>
</dbReference>
<dbReference type="CDD" id="cd00009">
    <property type="entry name" value="AAA"/>
    <property type="match status" value="1"/>
</dbReference>
<dbReference type="SUPFAM" id="SSF52540">
    <property type="entry name" value="P-loop containing nucleoside triphosphate hydrolases"/>
    <property type="match status" value="1"/>
</dbReference>
<dbReference type="GO" id="GO:0005524">
    <property type="term" value="F:ATP binding"/>
    <property type="evidence" value="ECO:0007669"/>
    <property type="project" value="UniProtKB-KW"/>
</dbReference>
<dbReference type="InterPro" id="IPR003593">
    <property type="entry name" value="AAA+_ATPase"/>
</dbReference>
<dbReference type="SMART" id="SM00382">
    <property type="entry name" value="AAA"/>
    <property type="match status" value="1"/>
</dbReference>
<feature type="domain" description="AAA+ ATPase" evidence="2">
    <location>
        <begin position="182"/>
        <end position="304"/>
    </location>
</feature>
<reference evidence="3" key="1">
    <citation type="submission" date="2021-10" db="EMBL/GenBank/DDBJ databases">
        <title>Anaerobic single-cell dispensing facilitates the cultivation of human gut bacteria.</title>
        <authorList>
            <person name="Afrizal A."/>
        </authorList>
    </citation>
    <scope>NUCLEOTIDE SEQUENCE</scope>
    <source>
        <strain evidence="3">CLA-AA-H215</strain>
    </source>
</reference>
<gene>
    <name evidence="3" type="ORF">LKD81_05020</name>
</gene>
<evidence type="ECO:0000313" key="4">
    <source>
        <dbReference type="Proteomes" id="UP001198182"/>
    </source>
</evidence>
<dbReference type="InterPro" id="IPR027417">
    <property type="entry name" value="P-loop_NTPase"/>
</dbReference>
<dbReference type="PANTHER" id="PTHR30050:SF4">
    <property type="entry name" value="ATP-BINDING PROTEIN RV3427C IN INSERTION SEQUENCE-RELATED"/>
    <property type="match status" value="1"/>
</dbReference>
<organism evidence="3 4">
    <name type="scientific">Hominifimenecus microfluidus</name>
    <dbReference type="NCBI Taxonomy" id="2885348"/>
    <lineage>
        <taxon>Bacteria</taxon>
        <taxon>Bacillati</taxon>
        <taxon>Bacillota</taxon>
        <taxon>Clostridia</taxon>
        <taxon>Lachnospirales</taxon>
        <taxon>Lachnospiraceae</taxon>
        <taxon>Hominifimenecus</taxon>
    </lineage>
</organism>
<comment type="caution">
    <text evidence="3">The sequence shown here is derived from an EMBL/GenBank/DDBJ whole genome shotgun (WGS) entry which is preliminary data.</text>
</comment>
<dbReference type="InterPro" id="IPR002611">
    <property type="entry name" value="IstB_ATP-bd"/>
</dbReference>
<dbReference type="RefSeq" id="WP_308453066.1">
    <property type="nucleotide sequence ID" value="NZ_JAJEQR010000010.1"/>
</dbReference>
<keyword evidence="3" id="KW-0547">Nucleotide-binding</keyword>
<dbReference type="NCBIfam" id="NF005304">
    <property type="entry name" value="PRK06835.1"/>
    <property type="match status" value="1"/>
</dbReference>
<keyword evidence="1" id="KW-0175">Coiled coil</keyword>
<protein>
    <submittedName>
        <fullName evidence="3">ATP-binding protein</fullName>
    </submittedName>
</protein>